<evidence type="ECO:0000313" key="2">
    <source>
        <dbReference type="EMBL" id="MDN3294921.1"/>
    </source>
</evidence>
<comment type="caution">
    <text evidence="2">The sequence shown here is derived from an EMBL/GenBank/DDBJ whole genome shotgun (WGS) entry which is preliminary data.</text>
</comment>
<evidence type="ECO:0000256" key="1">
    <source>
        <dbReference type="SAM" id="SignalP"/>
    </source>
</evidence>
<keyword evidence="1" id="KW-0732">Signal</keyword>
<protein>
    <submittedName>
        <fullName evidence="2">Uncharacterized protein</fullName>
    </submittedName>
</protein>
<keyword evidence="3" id="KW-1185">Reference proteome</keyword>
<dbReference type="RefSeq" id="WP_290111958.1">
    <property type="nucleotide sequence ID" value="NZ_JAUEPL010000015.1"/>
</dbReference>
<dbReference type="Proteomes" id="UP001174050">
    <property type="component" value="Unassembled WGS sequence"/>
</dbReference>
<dbReference type="EMBL" id="JAUEPL010000015">
    <property type="protein sequence ID" value="MDN3294921.1"/>
    <property type="molecule type" value="Genomic_DNA"/>
</dbReference>
<evidence type="ECO:0000313" key="3">
    <source>
        <dbReference type="Proteomes" id="UP001174050"/>
    </source>
</evidence>
<gene>
    <name evidence="2" type="ORF">QWM81_12835</name>
</gene>
<accession>A0ABT7Z628</accession>
<organism evidence="2 3">
    <name type="scientific">Streptomyces ficellus</name>
    <dbReference type="NCBI Taxonomy" id="1977088"/>
    <lineage>
        <taxon>Bacteria</taxon>
        <taxon>Bacillati</taxon>
        <taxon>Actinomycetota</taxon>
        <taxon>Actinomycetes</taxon>
        <taxon>Kitasatosporales</taxon>
        <taxon>Streptomycetaceae</taxon>
        <taxon>Streptomyces</taxon>
    </lineage>
</organism>
<feature type="chain" id="PRO_5045329653" evidence="1">
    <location>
        <begin position="27"/>
        <end position="188"/>
    </location>
</feature>
<reference evidence="2" key="1">
    <citation type="submission" date="2023-06" db="EMBL/GenBank/DDBJ databases">
        <title>WGS-Sequencing of Streptomyces ficellus isolate 21 collected from sand in Gara Djebilet Iron Mine in Algeria.</title>
        <authorList>
            <person name="Zegers G.P."/>
            <person name="Gomez A."/>
            <person name="Gueddou A."/>
            <person name="Zahara A.F."/>
            <person name="Worth M."/>
            <person name="Sevigny J.L."/>
            <person name="Tisa L."/>
        </authorList>
    </citation>
    <scope>NUCLEOTIDE SEQUENCE</scope>
    <source>
        <strain evidence="2">AS11</strain>
    </source>
</reference>
<sequence length="188" mass="20637">MRLRALAAVAAAAPMLLTVLPQGAAAAEDDRSGKPVPGEYCGPKESFYGSDGLTFTDFQVCLRPGYNNGKDNRELFTIKKDRTTYKWGGIWYNASDRWPAQWSAGGTVATDGWSSEYGMAEDQRTRYTQKSGFFGHKNGARMPCGTYNVTADLEQDGPHWGSKTGWGTEWSIKPGERTYTIEVPCQGG</sequence>
<feature type="signal peptide" evidence="1">
    <location>
        <begin position="1"/>
        <end position="26"/>
    </location>
</feature>
<proteinExistence type="predicted"/>
<name>A0ABT7Z628_9ACTN</name>